<dbReference type="InterPro" id="IPR036390">
    <property type="entry name" value="WH_DNA-bd_sf"/>
</dbReference>
<dbReference type="GO" id="GO:0003700">
    <property type="term" value="F:DNA-binding transcription factor activity"/>
    <property type="evidence" value="ECO:0007669"/>
    <property type="project" value="InterPro"/>
</dbReference>
<evidence type="ECO:0000313" key="4">
    <source>
        <dbReference type="EMBL" id="BDI34415.1"/>
    </source>
</evidence>
<accession>A0A402CQW4</accession>
<dbReference type="OrthoDB" id="9794330at2"/>
<dbReference type="InterPro" id="IPR011991">
    <property type="entry name" value="ArsR-like_HTH"/>
</dbReference>
<dbReference type="EMBL" id="AP025739">
    <property type="protein sequence ID" value="BDI34415.1"/>
    <property type="molecule type" value="Genomic_DNA"/>
</dbReference>
<evidence type="ECO:0000256" key="3">
    <source>
        <dbReference type="ARBA" id="ARBA00023163"/>
    </source>
</evidence>
<evidence type="ECO:0000256" key="1">
    <source>
        <dbReference type="ARBA" id="ARBA00023015"/>
    </source>
</evidence>
<sequence>MPKKEKTVESAKDLALMFKTLGDPTRIRIFRYLRHRCWPVTVEDGEDKWMSVGPTVGEVSRVVSGSKKITAKVSHHLKEMRLAGLISIHRQGKTMVCGVSQKAIDALSEFLASTDAAPLSDDVSGDRDIEISEAA</sequence>
<organism evidence="4 5">
    <name type="scientific">Capsulimonas corticalis</name>
    <dbReference type="NCBI Taxonomy" id="2219043"/>
    <lineage>
        <taxon>Bacteria</taxon>
        <taxon>Bacillati</taxon>
        <taxon>Armatimonadota</taxon>
        <taxon>Armatimonadia</taxon>
        <taxon>Capsulimonadales</taxon>
        <taxon>Capsulimonadaceae</taxon>
        <taxon>Capsulimonas</taxon>
    </lineage>
</organism>
<dbReference type="InterPro" id="IPR036388">
    <property type="entry name" value="WH-like_DNA-bd_sf"/>
</dbReference>
<keyword evidence="5" id="KW-1185">Reference proteome</keyword>
<gene>
    <name evidence="4" type="ORF">CCAX7_64660</name>
</gene>
<dbReference type="SUPFAM" id="SSF46785">
    <property type="entry name" value="Winged helix' DNA-binding domain"/>
    <property type="match status" value="1"/>
</dbReference>
<keyword evidence="3" id="KW-0804">Transcription</keyword>
<dbReference type="SMART" id="SM00418">
    <property type="entry name" value="HTH_ARSR"/>
    <property type="match status" value="1"/>
</dbReference>
<dbReference type="RefSeq" id="WP_119319782.1">
    <property type="nucleotide sequence ID" value="NZ_AP025739.1"/>
</dbReference>
<keyword evidence="2" id="KW-0238">DNA-binding</keyword>
<dbReference type="Gene3D" id="1.10.10.10">
    <property type="entry name" value="Winged helix-like DNA-binding domain superfamily/Winged helix DNA-binding domain"/>
    <property type="match status" value="1"/>
</dbReference>
<dbReference type="KEGG" id="ccot:CCAX7_64660"/>
<dbReference type="PROSITE" id="PS50987">
    <property type="entry name" value="HTH_ARSR_2"/>
    <property type="match status" value="1"/>
</dbReference>
<dbReference type="InterPro" id="IPR051081">
    <property type="entry name" value="HTH_MetalResp_TranReg"/>
</dbReference>
<protein>
    <submittedName>
        <fullName evidence="4">Uncharacterized protein</fullName>
    </submittedName>
</protein>
<dbReference type="CDD" id="cd00090">
    <property type="entry name" value="HTH_ARSR"/>
    <property type="match status" value="1"/>
</dbReference>
<keyword evidence="1" id="KW-0805">Transcription regulation</keyword>
<proteinExistence type="predicted"/>
<evidence type="ECO:0000313" key="5">
    <source>
        <dbReference type="Proteomes" id="UP000287394"/>
    </source>
</evidence>
<evidence type="ECO:0000256" key="2">
    <source>
        <dbReference type="ARBA" id="ARBA00023125"/>
    </source>
</evidence>
<dbReference type="PANTHER" id="PTHR33154:SF33">
    <property type="entry name" value="TRANSCRIPTIONAL REPRESSOR SDPR"/>
    <property type="match status" value="1"/>
</dbReference>
<dbReference type="InterPro" id="IPR001845">
    <property type="entry name" value="HTH_ArsR_DNA-bd_dom"/>
</dbReference>
<dbReference type="GO" id="GO:0003677">
    <property type="term" value="F:DNA binding"/>
    <property type="evidence" value="ECO:0007669"/>
    <property type="project" value="UniProtKB-KW"/>
</dbReference>
<reference evidence="4 5" key="1">
    <citation type="journal article" date="2019" name="Int. J. Syst. Evol. Microbiol.">
        <title>Capsulimonas corticalis gen. nov., sp. nov., an aerobic capsulated bacterium, of a novel bacterial order, Capsulimonadales ord. nov., of the class Armatimonadia of the phylum Armatimonadetes.</title>
        <authorList>
            <person name="Li J."/>
            <person name="Kudo C."/>
            <person name="Tonouchi A."/>
        </authorList>
    </citation>
    <scope>NUCLEOTIDE SEQUENCE [LARGE SCALE GENOMIC DNA]</scope>
    <source>
        <strain evidence="4 5">AX-7</strain>
    </source>
</reference>
<dbReference type="Proteomes" id="UP000287394">
    <property type="component" value="Chromosome"/>
</dbReference>
<name>A0A402CQW4_9BACT</name>
<dbReference type="PANTHER" id="PTHR33154">
    <property type="entry name" value="TRANSCRIPTIONAL REGULATOR, ARSR FAMILY"/>
    <property type="match status" value="1"/>
</dbReference>
<dbReference type="AlphaFoldDB" id="A0A402CQW4"/>